<dbReference type="PANTHER" id="PTHR37951">
    <property type="entry name" value="CYTOPLASMIC PROTEIN-RELATED"/>
    <property type="match status" value="1"/>
</dbReference>
<accession>A0A840C2Y0</accession>
<organism evidence="3 4">
    <name type="scientific">Chelatococcus caeni</name>
    <dbReference type="NCBI Taxonomy" id="1348468"/>
    <lineage>
        <taxon>Bacteria</taxon>
        <taxon>Pseudomonadati</taxon>
        <taxon>Pseudomonadota</taxon>
        <taxon>Alphaproteobacteria</taxon>
        <taxon>Hyphomicrobiales</taxon>
        <taxon>Chelatococcaceae</taxon>
        <taxon>Chelatococcus</taxon>
    </lineage>
</organism>
<proteinExistence type="predicted"/>
<dbReference type="InterPro" id="IPR017740">
    <property type="entry name" value="TssA-like"/>
</dbReference>
<dbReference type="InterPro" id="IPR010657">
    <property type="entry name" value="ImpA_N"/>
</dbReference>
<feature type="region of interest" description="Disordered" evidence="1">
    <location>
        <begin position="254"/>
        <end position="293"/>
    </location>
</feature>
<name>A0A840C2Y0_9HYPH</name>
<dbReference type="AlphaFoldDB" id="A0A840C2Y0"/>
<dbReference type="Proteomes" id="UP000577362">
    <property type="component" value="Unassembled WGS sequence"/>
</dbReference>
<reference evidence="3 4" key="1">
    <citation type="submission" date="2020-08" db="EMBL/GenBank/DDBJ databases">
        <title>Genomic Encyclopedia of Type Strains, Phase IV (KMG-IV): sequencing the most valuable type-strain genomes for metagenomic binning, comparative biology and taxonomic classification.</title>
        <authorList>
            <person name="Goeker M."/>
        </authorList>
    </citation>
    <scope>NUCLEOTIDE SEQUENCE [LARGE SCALE GENOMIC DNA]</scope>
    <source>
        <strain evidence="3 4">DSM 103737</strain>
    </source>
</reference>
<evidence type="ECO:0000259" key="2">
    <source>
        <dbReference type="Pfam" id="PF06812"/>
    </source>
</evidence>
<comment type="caution">
    <text evidence="3">The sequence shown here is derived from an EMBL/GenBank/DDBJ whole genome shotgun (WGS) entry which is preliminary data.</text>
</comment>
<keyword evidence="4" id="KW-1185">Reference proteome</keyword>
<dbReference type="EMBL" id="JACIEN010000009">
    <property type="protein sequence ID" value="MBB4019875.1"/>
    <property type="molecule type" value="Genomic_DNA"/>
</dbReference>
<dbReference type="RefSeq" id="WP_183318698.1">
    <property type="nucleotide sequence ID" value="NZ_JACIEN010000009.1"/>
</dbReference>
<sequence>MPEIDFAALTTPVSQDEPCGPDLELAGDADYMHFVARVEGLLPASFLSHDAEGRLVPFDRTSIDIPAEVAGLGGLLASTRDLRLLVLLAKLLVLNRDLGRFSGCLSAIAALLAERWGDVHPAGEDGDFTMRCAALQTLDDMPTVVMPLQHVPIAHSRRFGAVSYRGHLVASGAAEPREGEDAPGAAAIEAAFSETPLPDLVATRDALATLRAALAGIRLATLENAGAAEAVSFERLSPLADAMFKLLDEAVARRDPDARSAPPAEPHDSMPSDGMLSETSRPAASPRPAAGTITSPQAAAAALAAAAAYFRRAEPSNPAILLVGLAQELIGKSFAEVVRILMPDLADRAAFNIGSHQVFELPLERLAGLVPDGGNPQEDVPPQERDDEDRGDDAEGAQVVAFPGTSSPVNDAGGPRPHPAATSRREALTLIEAVGAYYRTAEPSSPIPLLTDRACGLAQRDFLGLLKDVLSDQLRSSDTED</sequence>
<dbReference type="PANTHER" id="PTHR37951:SF1">
    <property type="entry name" value="TYPE VI SECRETION SYSTEM COMPONENT TSSA1"/>
    <property type="match status" value="1"/>
</dbReference>
<feature type="compositionally biased region" description="Low complexity" evidence="1">
    <location>
        <begin position="280"/>
        <end position="290"/>
    </location>
</feature>
<evidence type="ECO:0000313" key="3">
    <source>
        <dbReference type="EMBL" id="MBB4019875.1"/>
    </source>
</evidence>
<feature type="domain" description="ImpA N-terminal" evidence="2">
    <location>
        <begin position="11"/>
        <end position="139"/>
    </location>
</feature>
<protein>
    <submittedName>
        <fullName evidence="3">Type VI secretion system protein ImpA</fullName>
    </submittedName>
</protein>
<gene>
    <name evidence="3" type="ORF">GGR16_004935</name>
</gene>
<dbReference type="Pfam" id="PF06812">
    <property type="entry name" value="ImpA_N"/>
    <property type="match status" value="1"/>
</dbReference>
<feature type="region of interest" description="Disordered" evidence="1">
    <location>
        <begin position="369"/>
        <end position="423"/>
    </location>
</feature>
<evidence type="ECO:0000256" key="1">
    <source>
        <dbReference type="SAM" id="MobiDB-lite"/>
    </source>
</evidence>
<evidence type="ECO:0000313" key="4">
    <source>
        <dbReference type="Proteomes" id="UP000577362"/>
    </source>
</evidence>
<feature type="compositionally biased region" description="Acidic residues" evidence="1">
    <location>
        <begin position="385"/>
        <end position="395"/>
    </location>
</feature>